<keyword evidence="2" id="KW-1185">Reference proteome</keyword>
<dbReference type="RefSeq" id="WP_381210966.1">
    <property type="nucleotide sequence ID" value="NZ_JBHSPC010000036.1"/>
</dbReference>
<dbReference type="Proteomes" id="UP001596183">
    <property type="component" value="Unassembled WGS sequence"/>
</dbReference>
<sequence>MPATIWFAPWKPGPAGEDAASETGPQAAAAVVSVTEFVPHRPWTAVGVNTAGVALRQAWQDIEGAVGLWLWLAPGLLHPRSGSVSVWRDETDLQGFVTRHDHARIVRSYRHRGTMRSATWRTERFDMGATQEAARSLLSGRSAWPR</sequence>
<evidence type="ECO:0000313" key="1">
    <source>
        <dbReference type="EMBL" id="MFC5671243.1"/>
    </source>
</evidence>
<protein>
    <recommendedName>
        <fullName evidence="3">DUF3291 domain-containing protein</fullName>
    </recommendedName>
</protein>
<evidence type="ECO:0008006" key="3">
    <source>
        <dbReference type="Google" id="ProtNLM"/>
    </source>
</evidence>
<reference evidence="2" key="1">
    <citation type="journal article" date="2019" name="Int. J. Syst. Evol. Microbiol.">
        <title>The Global Catalogue of Microorganisms (GCM) 10K type strain sequencing project: providing services to taxonomists for standard genome sequencing and annotation.</title>
        <authorList>
            <consortium name="The Broad Institute Genomics Platform"/>
            <consortium name="The Broad Institute Genome Sequencing Center for Infectious Disease"/>
            <person name="Wu L."/>
            <person name="Ma J."/>
        </authorList>
    </citation>
    <scope>NUCLEOTIDE SEQUENCE [LARGE SCALE GENOMIC DNA]</scope>
    <source>
        <strain evidence="2">JCM 13852</strain>
    </source>
</reference>
<accession>A0ABW0XNA5</accession>
<name>A0ABW0XNA5_9ACTN</name>
<gene>
    <name evidence="1" type="ORF">ACFP2V_14295</name>
</gene>
<dbReference type="EMBL" id="JBHSPC010000036">
    <property type="protein sequence ID" value="MFC5671243.1"/>
    <property type="molecule type" value="Genomic_DNA"/>
</dbReference>
<proteinExistence type="predicted"/>
<organism evidence="1 2">
    <name type="scientific">Streptomyces incanus</name>
    <dbReference type="NCBI Taxonomy" id="887453"/>
    <lineage>
        <taxon>Bacteria</taxon>
        <taxon>Bacillati</taxon>
        <taxon>Actinomycetota</taxon>
        <taxon>Actinomycetes</taxon>
        <taxon>Kitasatosporales</taxon>
        <taxon>Streptomycetaceae</taxon>
        <taxon>Streptomyces</taxon>
    </lineage>
</organism>
<comment type="caution">
    <text evidence="1">The sequence shown here is derived from an EMBL/GenBank/DDBJ whole genome shotgun (WGS) entry which is preliminary data.</text>
</comment>
<evidence type="ECO:0000313" key="2">
    <source>
        <dbReference type="Proteomes" id="UP001596183"/>
    </source>
</evidence>